<gene>
    <name evidence="2" type="ORF">BYL167_LOCUS60903</name>
</gene>
<dbReference type="EMBL" id="CAJOBH010231501">
    <property type="protein sequence ID" value="CAF5073325.1"/>
    <property type="molecule type" value="Genomic_DNA"/>
</dbReference>
<keyword evidence="1" id="KW-0802">TPR repeat</keyword>
<dbReference type="Pfam" id="PF13181">
    <property type="entry name" value="TPR_8"/>
    <property type="match status" value="1"/>
</dbReference>
<dbReference type="AlphaFoldDB" id="A0A8S3EQH1"/>
<protein>
    <submittedName>
        <fullName evidence="2">Uncharacterized protein</fullName>
    </submittedName>
</protein>
<evidence type="ECO:0000313" key="2">
    <source>
        <dbReference type="EMBL" id="CAF5073325.1"/>
    </source>
</evidence>
<organism evidence="2 3">
    <name type="scientific">Rotaria magnacalcarata</name>
    <dbReference type="NCBI Taxonomy" id="392030"/>
    <lineage>
        <taxon>Eukaryota</taxon>
        <taxon>Metazoa</taxon>
        <taxon>Spiralia</taxon>
        <taxon>Gnathifera</taxon>
        <taxon>Rotifera</taxon>
        <taxon>Eurotatoria</taxon>
        <taxon>Bdelloidea</taxon>
        <taxon>Philodinida</taxon>
        <taxon>Philodinidae</taxon>
        <taxon>Rotaria</taxon>
    </lineage>
</organism>
<dbReference type="PANTHER" id="PTHR23184">
    <property type="entry name" value="TETRATRICOPEPTIDE REPEAT PROTEIN 14"/>
    <property type="match status" value="1"/>
</dbReference>
<name>A0A8S3EQH1_9BILA</name>
<feature type="repeat" description="TPR" evidence="1">
    <location>
        <begin position="97"/>
        <end position="130"/>
    </location>
</feature>
<dbReference type="Gene3D" id="1.25.40.10">
    <property type="entry name" value="Tetratricopeptide repeat domain"/>
    <property type="match status" value="1"/>
</dbReference>
<dbReference type="InterPro" id="IPR011990">
    <property type="entry name" value="TPR-like_helical_dom_sf"/>
</dbReference>
<evidence type="ECO:0000256" key="1">
    <source>
        <dbReference type="PROSITE-ProRule" id="PRU00339"/>
    </source>
</evidence>
<dbReference type="InterPro" id="IPR019734">
    <property type="entry name" value="TPR_rpt"/>
</dbReference>
<dbReference type="Proteomes" id="UP000681967">
    <property type="component" value="Unassembled WGS sequence"/>
</dbReference>
<dbReference type="PANTHER" id="PTHR23184:SF9">
    <property type="entry name" value="TETRATRICOPEPTIDE REPEAT PROTEIN 14"/>
    <property type="match status" value="1"/>
</dbReference>
<feature type="non-terminal residue" evidence="2">
    <location>
        <position position="1"/>
    </location>
</feature>
<dbReference type="SUPFAM" id="SSF48452">
    <property type="entry name" value="TPR-like"/>
    <property type="match status" value="1"/>
</dbReference>
<reference evidence="2" key="1">
    <citation type="submission" date="2021-02" db="EMBL/GenBank/DDBJ databases">
        <authorList>
            <person name="Nowell W R."/>
        </authorList>
    </citation>
    <scope>NUCLEOTIDE SEQUENCE</scope>
</reference>
<evidence type="ECO:0000313" key="3">
    <source>
        <dbReference type="Proteomes" id="UP000681967"/>
    </source>
</evidence>
<dbReference type="InterPro" id="IPR039190">
    <property type="entry name" value="TTC14"/>
</dbReference>
<comment type="caution">
    <text evidence="2">The sequence shown here is derived from an EMBL/GenBank/DDBJ whole genome shotgun (WGS) entry which is preliminary data.</text>
</comment>
<proteinExistence type="predicted"/>
<accession>A0A8S3EQH1</accession>
<sequence>LLRRQEEQPQSYEDILQTSKALNNRACVQTLYQRLKKRFDYFHSDNNQVESSNDILHMTLVNSFKNVAVGVRLMKENDSNSAVLHFNKALSTDPKCVDALVARGALSANQGHYKRAMQDFEDALKIDHKHTNALKYLHDVLNNIANE</sequence>
<dbReference type="PROSITE" id="PS50005">
    <property type="entry name" value="TPR"/>
    <property type="match status" value="1"/>
</dbReference>